<dbReference type="AlphaFoldDB" id="D6SMU7"/>
<evidence type="ECO:0000313" key="2">
    <source>
        <dbReference type="EMBL" id="EFI36008.1"/>
    </source>
</evidence>
<sequence>MARKGKRSKKGKPARSPSKKLEARLLGYWKKEAWEEFITLYQRHRDTASKTSAASCWNPAIYNLLLKTLVHHQKIETLENVHKGLKQAPDLNSENTQCLNVVQALIDVYHGRGYPGMADSLPRDLPDPFAELAQGLREILCGNMSALHLYVQGGLTRARKNEKHLSLAARAAREFNNLAAINFQTPSVKPLTRIRKHFQELHDYFTTNFQEKSVELKNLRVLAEAMHLLYSRPGHFMDPHSVQGYLHRSGFSQSSHPAVTAMYQAFLTLGGNIMGRNWKDTASYGLQSYAPEAQSDLPSHVQGQLAALSRIRKKDTDSLYILQELLDFDVWSERERMILLQARMQQMVERFEEFFDYLHDLAMEDGEKQARKALKDHMQQSCSDLQEIAELYQKLGLSNESIISTPFKYWFDFYQELAFLDNYMLLDRLIKNLCDLPVPDSVFLGLIYKRSEQSPAPEALESLKKIQQKRAPLKISHQEIKDYVLVLPGWMYTEKILRGWKACLSREDYRFAIETLLVSILDHEFQSLYSPSYRETDWFLWEEIPQHLLEAFLKELGPESPVFGLLNLSANTSGRTMPANAKEADFFTKYMPPPDTLHKIILWMLTWPSSPYKNKFMAQLIKHNLEHFNRIEAWDHLVKVIAYKKMKVLAGMVRDIWAEKDLFTTLASHQDFQNAVNTMNAKFPQKQAKGGKKGKKQALKQNSMLDLMQDQEKKSS</sequence>
<feature type="compositionally biased region" description="Basic residues" evidence="1">
    <location>
        <begin position="689"/>
        <end position="698"/>
    </location>
</feature>
<organism evidence="2 3">
    <name type="scientific">Desulfonatronospira thiodismutans ASO3-1</name>
    <dbReference type="NCBI Taxonomy" id="555779"/>
    <lineage>
        <taxon>Bacteria</taxon>
        <taxon>Pseudomonadati</taxon>
        <taxon>Thermodesulfobacteriota</taxon>
        <taxon>Desulfovibrionia</taxon>
        <taxon>Desulfovibrionales</taxon>
        <taxon>Desulfonatronovibrionaceae</taxon>
        <taxon>Desulfonatronospira</taxon>
    </lineage>
</organism>
<evidence type="ECO:0000313" key="3">
    <source>
        <dbReference type="Proteomes" id="UP000005496"/>
    </source>
</evidence>
<comment type="caution">
    <text evidence="2">The sequence shown here is derived from an EMBL/GenBank/DDBJ whole genome shotgun (WGS) entry which is preliminary data.</text>
</comment>
<dbReference type="RefSeq" id="WP_008869136.1">
    <property type="nucleotide sequence ID" value="NZ_ACJN02000001.1"/>
</dbReference>
<evidence type="ECO:0000256" key="1">
    <source>
        <dbReference type="SAM" id="MobiDB-lite"/>
    </source>
</evidence>
<protein>
    <submittedName>
        <fullName evidence="2">Uncharacterized protein</fullName>
    </submittedName>
</protein>
<dbReference type="EMBL" id="ACJN02000001">
    <property type="protein sequence ID" value="EFI36008.1"/>
    <property type="molecule type" value="Genomic_DNA"/>
</dbReference>
<reference evidence="2" key="1">
    <citation type="submission" date="2010-05" db="EMBL/GenBank/DDBJ databases">
        <title>The draft genome of Desulfonatronospira thiodismutans ASO3-1.</title>
        <authorList>
            <consortium name="US DOE Joint Genome Institute (JGI-PGF)"/>
            <person name="Lucas S."/>
            <person name="Copeland A."/>
            <person name="Lapidus A."/>
            <person name="Cheng J.-F."/>
            <person name="Bruce D."/>
            <person name="Goodwin L."/>
            <person name="Pitluck S."/>
            <person name="Chertkov O."/>
            <person name="Brettin T."/>
            <person name="Detter J.C."/>
            <person name="Han C."/>
            <person name="Land M.L."/>
            <person name="Hauser L."/>
            <person name="Kyrpides N."/>
            <person name="Mikhailova N."/>
            <person name="Muyzer G."/>
            <person name="Woyke T."/>
        </authorList>
    </citation>
    <scope>NUCLEOTIDE SEQUENCE [LARGE SCALE GENOMIC DNA]</scope>
    <source>
        <strain evidence="2">ASO3-1</strain>
    </source>
</reference>
<name>D6SMU7_9BACT</name>
<proteinExistence type="predicted"/>
<dbReference type="Proteomes" id="UP000005496">
    <property type="component" value="Unassembled WGS sequence"/>
</dbReference>
<dbReference type="OrthoDB" id="9826470at2"/>
<gene>
    <name evidence="2" type="ORF">Dthio_PD3450</name>
</gene>
<keyword evidence="3" id="KW-1185">Reference proteome</keyword>
<accession>D6SMU7</accession>
<feature type="region of interest" description="Disordered" evidence="1">
    <location>
        <begin position="684"/>
        <end position="716"/>
    </location>
</feature>